<protein>
    <recommendedName>
        <fullName evidence="3">DUF4384 domain-containing protein</fullName>
    </recommendedName>
</protein>
<dbReference type="EMBL" id="PVWO01000124">
    <property type="protein sequence ID" value="PSB56462.1"/>
    <property type="molecule type" value="Genomic_DNA"/>
</dbReference>
<name>A0A2T1GFX4_9CYAN</name>
<dbReference type="Proteomes" id="UP000238937">
    <property type="component" value="Unassembled WGS sequence"/>
</dbReference>
<proteinExistence type="predicted"/>
<organism evidence="1 2">
    <name type="scientific">Chamaesiphon polymorphus CCALA 037</name>
    <dbReference type="NCBI Taxonomy" id="2107692"/>
    <lineage>
        <taxon>Bacteria</taxon>
        <taxon>Bacillati</taxon>
        <taxon>Cyanobacteriota</taxon>
        <taxon>Cyanophyceae</taxon>
        <taxon>Gomontiellales</taxon>
        <taxon>Chamaesiphonaceae</taxon>
        <taxon>Chamaesiphon</taxon>
    </lineage>
</organism>
<keyword evidence="2" id="KW-1185">Reference proteome</keyword>
<dbReference type="RefSeq" id="WP_106304518.1">
    <property type="nucleotide sequence ID" value="NZ_PVWO01000124.1"/>
</dbReference>
<accession>A0A2T1GFX4</accession>
<dbReference type="AlphaFoldDB" id="A0A2T1GFX4"/>
<dbReference type="OrthoDB" id="435943at2"/>
<evidence type="ECO:0008006" key="3">
    <source>
        <dbReference type="Google" id="ProtNLM"/>
    </source>
</evidence>
<comment type="caution">
    <text evidence="1">The sequence shown here is derived from an EMBL/GenBank/DDBJ whole genome shotgun (WGS) entry which is preliminary data.</text>
</comment>
<gene>
    <name evidence="1" type="ORF">C7B77_11750</name>
</gene>
<sequence>MDRWLNFLESLATECKLPPAPRKLFLFHFDLDRKQMSVEEIEKNFLAANPTLNSNNFDDYRKRLYFTFEEFCLELQNKQRNKAATLWQWLEDRYADWAKQNIPASLDEIWQQLWQIGEDRSDVFGIVTPRSLQSLGIASTVEEINYPSEFSSTIEVGNSINIKVNPVVSGKIMLLERSQTGNVYCLCPSHLSSENTLSDRSLIIFDNFITIDEPDRVQLLMLTAPKLPQFDWFPTARGESLQIDREQLTDVLVHITLDGKVWRNTYTVIRP</sequence>
<evidence type="ECO:0000313" key="1">
    <source>
        <dbReference type="EMBL" id="PSB56462.1"/>
    </source>
</evidence>
<evidence type="ECO:0000313" key="2">
    <source>
        <dbReference type="Proteomes" id="UP000238937"/>
    </source>
</evidence>
<reference evidence="1 2" key="1">
    <citation type="submission" date="2018-03" db="EMBL/GenBank/DDBJ databases">
        <title>The ancient ancestry and fast evolution of plastids.</title>
        <authorList>
            <person name="Moore K.R."/>
            <person name="Magnabosco C."/>
            <person name="Momper L."/>
            <person name="Gold D.A."/>
            <person name="Bosak T."/>
            <person name="Fournier G.P."/>
        </authorList>
    </citation>
    <scope>NUCLEOTIDE SEQUENCE [LARGE SCALE GENOMIC DNA]</scope>
    <source>
        <strain evidence="1 2">CCALA 037</strain>
    </source>
</reference>